<dbReference type="SMART" id="SM00256">
    <property type="entry name" value="FBOX"/>
    <property type="match status" value="2"/>
</dbReference>
<evidence type="ECO:0000313" key="4">
    <source>
        <dbReference type="Proteomes" id="UP001172457"/>
    </source>
</evidence>
<feature type="domain" description="F-box" evidence="2">
    <location>
        <begin position="49"/>
        <end position="102"/>
    </location>
</feature>
<dbReference type="Pfam" id="PF00646">
    <property type="entry name" value="F-box"/>
    <property type="match status" value="1"/>
</dbReference>
<dbReference type="SUPFAM" id="SSF81383">
    <property type="entry name" value="F-box domain"/>
    <property type="match status" value="2"/>
</dbReference>
<feature type="domain" description="F-box" evidence="2">
    <location>
        <begin position="441"/>
        <end position="494"/>
    </location>
</feature>
<proteinExistence type="predicted"/>
<dbReference type="PROSITE" id="PS50181">
    <property type="entry name" value="FBOX"/>
    <property type="match status" value="2"/>
</dbReference>
<keyword evidence="1" id="KW-0732">Signal</keyword>
<dbReference type="Proteomes" id="UP001172457">
    <property type="component" value="Chromosome 2"/>
</dbReference>
<sequence length="822" mass="93519">MAVSLIVKLCLANYLISELVANKQAGESSSLISVSSKMDVKDKKPYLSDDMLNILPSNIIHKILDLLPMRDAFRTSILSRNWRHHCAHVLELYFDDEMFQGSAYNKLSIECKLTHVIYPILLLHRGPILDFCLRLSELKSCDQIDQMILYLSKSSTVESFTLFIRVGDAHKLLPSFFMLQQLTHLLLLNCAFQPPSTFCGFSRLTRLHFFNVGITCKVLLHFLANCPLLKHFTLFGTEKYLIGRWDSSFVELFECLPLIECLHMNSYPVQCFATGDMPQKLPTLVDSLTVLHLTGLCISREVELRSALLLVRSSPNIQKIVMELYHNPNEVVSQNAMNLLDLEDYSNLNLDHLRELKITNISNTKPGLDFVKLILAKAPMLKKVGITVDKQVDTSNEVKMLRDLLEYERASSKAKIVFTPRLGSPALSKRMDVKDLKVCRPDAMNDLPSNIIQTMLTLLPMRDAFRTSILSQNWRLYCASIPELQFDDEMFQGSVYNKLSIKSKLTHVIYPILLLRRGPILAFSLSFSELSSCSQIDQIILHLSINSTVKTFAMYIMVGRAHKLLPAFFMLQQLKCLELENCVFQPPSTFCGFSRLTCLYFHNVTITCKVLLHFLVNCPLLKQFTLIGGEKHLTGRWNSGFIKLFECLPMIEYLYMSSYPVQCFATGDMPQKLPTLVDSLTGLHLTGLCIAREVELRCALLLVTSSPNIQEIVMEMYHSPNKAVSQNAMNLLDLQDYSNVNLDHLRELEILNMSNTKPELDFVKLILAKAPMLKKVGITVDKQVDMSDEVQMLRDLLQGCLVREIDIIMEFDIEVGMESHGI</sequence>
<gene>
    <name evidence="3" type="ORF">OSB04_008787</name>
</gene>
<reference evidence="3" key="1">
    <citation type="submission" date="2023-03" db="EMBL/GenBank/DDBJ databases">
        <title>Chromosome-scale reference genome and RAD-based genetic map of yellow starthistle (Centaurea solstitialis) reveal putative structural variation and QTLs associated with invader traits.</title>
        <authorList>
            <person name="Reatini B."/>
            <person name="Cang F.A."/>
            <person name="Jiang Q."/>
            <person name="Mckibben M.T.W."/>
            <person name="Barker M.S."/>
            <person name="Rieseberg L.H."/>
            <person name="Dlugosch K.M."/>
        </authorList>
    </citation>
    <scope>NUCLEOTIDE SEQUENCE</scope>
    <source>
        <strain evidence="3">CAN-66</strain>
        <tissue evidence="3">Leaf</tissue>
    </source>
</reference>
<dbReference type="PANTHER" id="PTHR31639:SF326">
    <property type="entry name" value="F-BOX DOMAIN, FBD DOMAIN, F-BOX-LIKE DOMAIN SUPERFAMILY PROTEIN"/>
    <property type="match status" value="1"/>
</dbReference>
<dbReference type="InterPro" id="IPR001810">
    <property type="entry name" value="F-box_dom"/>
</dbReference>
<keyword evidence="4" id="KW-1185">Reference proteome</keyword>
<evidence type="ECO:0000256" key="1">
    <source>
        <dbReference type="SAM" id="SignalP"/>
    </source>
</evidence>
<dbReference type="SMART" id="SM00579">
    <property type="entry name" value="FBD"/>
    <property type="match status" value="1"/>
</dbReference>
<dbReference type="AlphaFoldDB" id="A0AA38WJT2"/>
<dbReference type="Gene3D" id="1.20.1280.50">
    <property type="match status" value="1"/>
</dbReference>
<feature type="signal peptide" evidence="1">
    <location>
        <begin position="1"/>
        <end position="21"/>
    </location>
</feature>
<dbReference type="EMBL" id="JARYMX010000002">
    <property type="protein sequence ID" value="KAJ9563627.1"/>
    <property type="molecule type" value="Genomic_DNA"/>
</dbReference>
<dbReference type="InterPro" id="IPR032675">
    <property type="entry name" value="LRR_dom_sf"/>
</dbReference>
<comment type="caution">
    <text evidence="3">The sequence shown here is derived from an EMBL/GenBank/DDBJ whole genome shotgun (WGS) entry which is preliminary data.</text>
</comment>
<dbReference type="InterPro" id="IPR036047">
    <property type="entry name" value="F-box-like_dom_sf"/>
</dbReference>
<protein>
    <recommendedName>
        <fullName evidence="2">F-box domain-containing protein</fullName>
    </recommendedName>
</protein>
<organism evidence="3 4">
    <name type="scientific">Centaurea solstitialis</name>
    <name type="common">yellow star-thistle</name>
    <dbReference type="NCBI Taxonomy" id="347529"/>
    <lineage>
        <taxon>Eukaryota</taxon>
        <taxon>Viridiplantae</taxon>
        <taxon>Streptophyta</taxon>
        <taxon>Embryophyta</taxon>
        <taxon>Tracheophyta</taxon>
        <taxon>Spermatophyta</taxon>
        <taxon>Magnoliopsida</taxon>
        <taxon>eudicotyledons</taxon>
        <taxon>Gunneridae</taxon>
        <taxon>Pentapetalae</taxon>
        <taxon>asterids</taxon>
        <taxon>campanulids</taxon>
        <taxon>Asterales</taxon>
        <taxon>Asteraceae</taxon>
        <taxon>Carduoideae</taxon>
        <taxon>Cardueae</taxon>
        <taxon>Centaureinae</taxon>
        <taxon>Centaurea</taxon>
    </lineage>
</organism>
<dbReference type="InterPro" id="IPR006566">
    <property type="entry name" value="FBD"/>
</dbReference>
<dbReference type="PANTHER" id="PTHR31639">
    <property type="entry name" value="F-BOX PROTEIN-LIKE"/>
    <property type="match status" value="1"/>
</dbReference>
<name>A0AA38WJT2_9ASTR</name>
<accession>A0AA38WJT2</accession>
<evidence type="ECO:0000259" key="2">
    <source>
        <dbReference type="PROSITE" id="PS50181"/>
    </source>
</evidence>
<feature type="chain" id="PRO_5041385694" description="F-box domain-containing protein" evidence="1">
    <location>
        <begin position="22"/>
        <end position="822"/>
    </location>
</feature>
<evidence type="ECO:0000313" key="3">
    <source>
        <dbReference type="EMBL" id="KAJ9563627.1"/>
    </source>
</evidence>
<dbReference type="Gene3D" id="3.80.10.10">
    <property type="entry name" value="Ribonuclease Inhibitor"/>
    <property type="match status" value="2"/>
</dbReference>
<dbReference type="SUPFAM" id="SSF52047">
    <property type="entry name" value="RNI-like"/>
    <property type="match status" value="2"/>
</dbReference>